<organism evidence="1 2">
    <name type="scientific">Fictibacillus macauensis ZFHKF-1</name>
    <dbReference type="NCBI Taxonomy" id="1196324"/>
    <lineage>
        <taxon>Bacteria</taxon>
        <taxon>Bacillati</taxon>
        <taxon>Bacillota</taxon>
        <taxon>Bacilli</taxon>
        <taxon>Bacillales</taxon>
        <taxon>Fictibacillaceae</taxon>
        <taxon>Fictibacillus</taxon>
    </lineage>
</organism>
<comment type="caution">
    <text evidence="1">The sequence shown here is derived from an EMBL/GenBank/DDBJ whole genome shotgun (WGS) entry which is preliminary data.</text>
</comment>
<dbReference type="AlphaFoldDB" id="I8J4K8"/>
<dbReference type="PATRIC" id="fig|1196324.3.peg.818"/>
<reference evidence="1 2" key="1">
    <citation type="journal article" date="2012" name="J. Bacteriol.">
        <title>Genome of Bacillus macauensis ZFHKF-1, a Long-Chain-Forming Bacterium.</title>
        <authorList>
            <person name="Cai L."/>
            <person name="Zhang T."/>
        </authorList>
    </citation>
    <scope>NUCLEOTIDE SEQUENCE [LARGE SCALE GENOMIC DNA]</scope>
    <source>
        <strain evidence="1 2">ZFHKF-1</strain>
    </source>
</reference>
<dbReference type="InterPro" id="IPR035948">
    <property type="entry name" value="YwqG-like_sf"/>
</dbReference>
<dbReference type="RefSeq" id="WP_007200906.1">
    <property type="nucleotide sequence ID" value="NZ_AKKV01000020.1"/>
</dbReference>
<dbReference type="Gene3D" id="2.30.320.10">
    <property type="entry name" value="YwqG-like"/>
    <property type="match status" value="1"/>
</dbReference>
<dbReference type="EMBL" id="AKKV01000020">
    <property type="protein sequence ID" value="EIT86711.1"/>
    <property type="molecule type" value="Genomic_DNA"/>
</dbReference>
<dbReference type="SUPFAM" id="SSF103032">
    <property type="entry name" value="Hypothetical protein YwqG"/>
    <property type="match status" value="1"/>
</dbReference>
<dbReference type="InterPro" id="IPR015315">
    <property type="entry name" value="DUF1963"/>
</dbReference>
<sequence>MLEIPPSLETYRTAFEKTIVPYISLTVTEKKPSIYSSKFGGDPYLPLNIDHPLDASGNPLHLLAQLNFSELPPLTPFPQQGMLQFYISMTDEVYGIDFEEPTNQANFRVLYHPEIIEDDSKRVTDFSYIQTIHETHEDYSSPLYKEYCLLAHVEEEAISNGDYRFQSLIPEMNDDEEEDMMDVLGNDGHKIGGYAFFTQEDPRTYLPEGSYDVLLFQMDSIDGICWGDMGVGNFFISASDLQALNFTNVLYNWDCY</sequence>
<dbReference type="STRING" id="1196324.A374_04034"/>
<name>I8J4K8_9BACL</name>
<dbReference type="Proteomes" id="UP000004080">
    <property type="component" value="Unassembled WGS sequence"/>
</dbReference>
<protein>
    <submittedName>
        <fullName evidence="1">YwqG-like protein</fullName>
    </submittedName>
</protein>
<evidence type="ECO:0000313" key="1">
    <source>
        <dbReference type="EMBL" id="EIT86711.1"/>
    </source>
</evidence>
<evidence type="ECO:0000313" key="2">
    <source>
        <dbReference type="Proteomes" id="UP000004080"/>
    </source>
</evidence>
<dbReference type="OrthoDB" id="57088at2"/>
<dbReference type="Pfam" id="PF09234">
    <property type="entry name" value="DUF1963"/>
    <property type="match status" value="1"/>
</dbReference>
<dbReference type="eggNOG" id="COG3878">
    <property type="taxonomic scope" value="Bacteria"/>
</dbReference>
<accession>I8J4K8</accession>
<gene>
    <name evidence="1" type="ORF">A374_04034</name>
</gene>
<proteinExistence type="predicted"/>
<dbReference type="PANTHER" id="PTHR36436">
    <property type="entry name" value="SLL5081 PROTEIN"/>
    <property type="match status" value="1"/>
</dbReference>
<dbReference type="PANTHER" id="PTHR36436:SF6">
    <property type="entry name" value="SLL5081 PROTEIN"/>
    <property type="match status" value="1"/>
</dbReference>
<keyword evidence="2" id="KW-1185">Reference proteome</keyword>